<comment type="caution">
    <text evidence="8">The sequence shown here is derived from an EMBL/GenBank/DDBJ whole genome shotgun (WGS) entry which is preliminary data.</text>
</comment>
<feature type="transmembrane region" description="Helical" evidence="6">
    <location>
        <begin position="12"/>
        <end position="30"/>
    </location>
</feature>
<feature type="transmembrane region" description="Helical" evidence="6">
    <location>
        <begin position="51"/>
        <end position="69"/>
    </location>
</feature>
<sequence>MVAPGRTVGGALMRILAALMLALALVCAIGPSGARRLRRLDEAVGAPHRPGVAPLVVLAFAACCTGAAVVMPWALAWIVIAATLCGTLGWVLWEHRNERRALRRAESVARACRVISAQLRIGQTPRRALEIAAEDCPVLDEAVGSLLVGGEVGGALLAAGARPGCSGLSSLGRAWRLCERAGAPLSPVAQRVAQNVSDEAQMRAEVSGELAVARLTGRLLCALPAAGVAMGFFAGGNPISFLTTTLAGKSCLAAAVVLACAGLIWTELLARRAQEDGS</sequence>
<dbReference type="GO" id="GO:0005886">
    <property type="term" value="C:plasma membrane"/>
    <property type="evidence" value="ECO:0007669"/>
    <property type="project" value="UniProtKB-SubCell"/>
</dbReference>
<reference evidence="8" key="1">
    <citation type="submission" date="2013-08" db="EMBL/GenBank/DDBJ databases">
        <authorList>
            <person name="Durkin A.S."/>
            <person name="Haft D.R."/>
            <person name="McCorrison J."/>
            <person name="Torralba M."/>
            <person name="Gillis M."/>
            <person name="Haft D.H."/>
            <person name="Methe B."/>
            <person name="Sutton G."/>
            <person name="Nelson K.E."/>
        </authorList>
    </citation>
    <scope>NUCLEOTIDE SEQUENCE [LARGE SCALE GENOMIC DNA]</scope>
    <source>
        <strain evidence="8">F0233</strain>
    </source>
</reference>
<evidence type="ECO:0000256" key="3">
    <source>
        <dbReference type="ARBA" id="ARBA00022692"/>
    </source>
</evidence>
<keyword evidence="5 6" id="KW-0472">Membrane</keyword>
<evidence type="ECO:0000256" key="2">
    <source>
        <dbReference type="ARBA" id="ARBA00022475"/>
    </source>
</evidence>
<keyword evidence="2" id="KW-1003">Cell membrane</keyword>
<dbReference type="Proteomes" id="UP000017052">
    <property type="component" value="Unassembled WGS sequence"/>
</dbReference>
<evidence type="ECO:0000256" key="4">
    <source>
        <dbReference type="ARBA" id="ARBA00022989"/>
    </source>
</evidence>
<feature type="domain" description="Type II secretion system protein GspF" evidence="7">
    <location>
        <begin position="111"/>
        <end position="230"/>
    </location>
</feature>
<feature type="transmembrane region" description="Helical" evidence="6">
    <location>
        <begin position="211"/>
        <end position="234"/>
    </location>
</feature>
<evidence type="ECO:0000313" key="9">
    <source>
        <dbReference type="Proteomes" id="UP000017052"/>
    </source>
</evidence>
<feature type="transmembrane region" description="Helical" evidence="6">
    <location>
        <begin position="75"/>
        <end position="93"/>
    </location>
</feature>
<evidence type="ECO:0000256" key="1">
    <source>
        <dbReference type="ARBA" id="ARBA00004651"/>
    </source>
</evidence>
<name>U2Q4F3_9ACTN</name>
<keyword evidence="9" id="KW-1185">Reference proteome</keyword>
<evidence type="ECO:0000313" key="8">
    <source>
        <dbReference type="EMBL" id="ERK51266.1"/>
    </source>
</evidence>
<dbReference type="PANTHER" id="PTHR35007:SF4">
    <property type="entry name" value="CONSERVED TRANSMEMBRANE PROTEIN-RELATED"/>
    <property type="match status" value="1"/>
</dbReference>
<dbReference type="InterPro" id="IPR018076">
    <property type="entry name" value="T2SS_GspF_dom"/>
</dbReference>
<keyword evidence="4 6" id="KW-1133">Transmembrane helix</keyword>
<dbReference type="PANTHER" id="PTHR35007">
    <property type="entry name" value="INTEGRAL MEMBRANE PROTEIN-RELATED"/>
    <property type="match status" value="1"/>
</dbReference>
<proteinExistence type="predicted"/>
<dbReference type="AlphaFoldDB" id="U2Q4F3"/>
<comment type="subcellular location">
    <subcellularLocation>
        <location evidence="1">Cell membrane</location>
        <topology evidence="1">Multi-pass membrane protein</topology>
    </subcellularLocation>
</comment>
<accession>U2Q4F3</accession>
<feature type="transmembrane region" description="Helical" evidence="6">
    <location>
        <begin position="246"/>
        <end position="265"/>
    </location>
</feature>
<dbReference type="Pfam" id="PF00482">
    <property type="entry name" value="T2SSF"/>
    <property type="match status" value="1"/>
</dbReference>
<dbReference type="EMBL" id="ACVN02000283">
    <property type="protein sequence ID" value="ERK51266.1"/>
    <property type="molecule type" value="Genomic_DNA"/>
</dbReference>
<gene>
    <name evidence="8" type="ORF">HMPREF0682_0697</name>
</gene>
<evidence type="ECO:0000259" key="7">
    <source>
        <dbReference type="Pfam" id="PF00482"/>
    </source>
</evidence>
<evidence type="ECO:0000256" key="6">
    <source>
        <dbReference type="SAM" id="Phobius"/>
    </source>
</evidence>
<keyword evidence="3 6" id="KW-0812">Transmembrane</keyword>
<evidence type="ECO:0000256" key="5">
    <source>
        <dbReference type="ARBA" id="ARBA00023136"/>
    </source>
</evidence>
<protein>
    <submittedName>
        <fullName evidence="8">Type II secretion system protein F</fullName>
    </submittedName>
</protein>
<organism evidence="8 9">
    <name type="scientific">Propionibacterium acidifaciens F0233</name>
    <dbReference type="NCBI Taxonomy" id="553198"/>
    <lineage>
        <taxon>Bacteria</taxon>
        <taxon>Bacillati</taxon>
        <taxon>Actinomycetota</taxon>
        <taxon>Actinomycetes</taxon>
        <taxon>Propionibacteriales</taxon>
        <taxon>Propionibacteriaceae</taxon>
        <taxon>Propionibacterium</taxon>
    </lineage>
</organism>